<gene>
    <name evidence="6" type="ORF">ANCDUO_04684</name>
</gene>
<proteinExistence type="predicted"/>
<feature type="transmembrane region" description="Helical" evidence="5">
    <location>
        <begin position="115"/>
        <end position="136"/>
    </location>
</feature>
<organism evidence="6 7">
    <name type="scientific">Ancylostoma duodenale</name>
    <dbReference type="NCBI Taxonomy" id="51022"/>
    <lineage>
        <taxon>Eukaryota</taxon>
        <taxon>Metazoa</taxon>
        <taxon>Ecdysozoa</taxon>
        <taxon>Nematoda</taxon>
        <taxon>Chromadorea</taxon>
        <taxon>Rhabditida</taxon>
        <taxon>Rhabditina</taxon>
        <taxon>Rhabditomorpha</taxon>
        <taxon>Strongyloidea</taxon>
        <taxon>Ancylostomatidae</taxon>
        <taxon>Ancylostomatinae</taxon>
        <taxon>Ancylostoma</taxon>
    </lineage>
</organism>
<comment type="subcellular location">
    <subcellularLocation>
        <location evidence="1">Membrane</location>
        <topology evidence="1">Multi-pass membrane protein</topology>
    </subcellularLocation>
</comment>
<evidence type="ECO:0000256" key="1">
    <source>
        <dbReference type="ARBA" id="ARBA00004141"/>
    </source>
</evidence>
<dbReference type="Gene3D" id="1.10.1450.10">
    <property type="entry name" value="Tetraspanin"/>
    <property type="match status" value="1"/>
</dbReference>
<dbReference type="EMBL" id="KN727767">
    <property type="protein sequence ID" value="KIH64996.1"/>
    <property type="molecule type" value="Genomic_DNA"/>
</dbReference>
<dbReference type="Proteomes" id="UP000054047">
    <property type="component" value="Unassembled WGS sequence"/>
</dbReference>
<evidence type="ECO:0000256" key="5">
    <source>
        <dbReference type="SAM" id="Phobius"/>
    </source>
</evidence>
<keyword evidence="2 5" id="KW-0812">Transmembrane</keyword>
<dbReference type="AlphaFoldDB" id="A0A0C2H6E7"/>
<dbReference type="InterPro" id="IPR018499">
    <property type="entry name" value="Tetraspanin/Peripherin"/>
</dbReference>
<protein>
    <submittedName>
        <fullName evidence="6">Tetraspanin family protein</fullName>
    </submittedName>
</protein>
<dbReference type="GO" id="GO:0005886">
    <property type="term" value="C:plasma membrane"/>
    <property type="evidence" value="ECO:0007669"/>
    <property type="project" value="TreeGrafter"/>
</dbReference>
<dbReference type="PANTHER" id="PTHR19282:SF252">
    <property type="entry name" value="TETRASPANIN"/>
    <property type="match status" value="1"/>
</dbReference>
<feature type="transmembrane region" description="Helical" evidence="5">
    <location>
        <begin position="57"/>
        <end position="80"/>
    </location>
</feature>
<keyword evidence="7" id="KW-1185">Reference proteome</keyword>
<evidence type="ECO:0000256" key="2">
    <source>
        <dbReference type="ARBA" id="ARBA00022692"/>
    </source>
</evidence>
<feature type="transmembrane region" description="Helical" evidence="5">
    <location>
        <begin position="148"/>
        <end position="171"/>
    </location>
</feature>
<keyword evidence="3 5" id="KW-1133">Transmembrane helix</keyword>
<dbReference type="PRINTS" id="PR00259">
    <property type="entry name" value="TMFOUR"/>
</dbReference>
<reference evidence="6 7" key="1">
    <citation type="submission" date="2013-12" db="EMBL/GenBank/DDBJ databases">
        <title>Draft genome of the parsitic nematode Ancylostoma duodenale.</title>
        <authorList>
            <person name="Mitreva M."/>
        </authorList>
    </citation>
    <scope>NUCLEOTIDE SEQUENCE [LARGE SCALE GENOMIC DNA]</scope>
    <source>
        <strain evidence="6 7">Zhejiang</strain>
    </source>
</reference>
<evidence type="ECO:0000256" key="3">
    <source>
        <dbReference type="ARBA" id="ARBA00022989"/>
    </source>
</evidence>
<dbReference type="PANTHER" id="PTHR19282">
    <property type="entry name" value="TETRASPANIN"/>
    <property type="match status" value="1"/>
</dbReference>
<dbReference type="OrthoDB" id="5870230at2759"/>
<dbReference type="SUPFAM" id="SSF48652">
    <property type="entry name" value="Tetraspanin"/>
    <property type="match status" value="1"/>
</dbReference>
<evidence type="ECO:0000313" key="7">
    <source>
        <dbReference type="Proteomes" id="UP000054047"/>
    </source>
</evidence>
<accession>A0A0C2H6E7</accession>
<name>A0A0C2H6E7_9BILA</name>
<evidence type="ECO:0000313" key="6">
    <source>
        <dbReference type="EMBL" id="KIH64996.1"/>
    </source>
</evidence>
<dbReference type="Pfam" id="PF00335">
    <property type="entry name" value="Tetraspanin"/>
    <property type="match status" value="1"/>
</dbReference>
<dbReference type="InterPro" id="IPR008952">
    <property type="entry name" value="Tetraspanin_EC2_sf"/>
</dbReference>
<dbReference type="CDD" id="cd03127">
    <property type="entry name" value="tetraspanin_LEL"/>
    <property type="match status" value="1"/>
</dbReference>
<keyword evidence="4 5" id="KW-0472">Membrane</keyword>
<evidence type="ECO:0000256" key="4">
    <source>
        <dbReference type="ARBA" id="ARBA00023136"/>
    </source>
</evidence>
<sequence length="319" mass="36408">MGARADPRYVNPRLAADHRMYSPVHGRGHANEDYYTQSSDSALSTSKEGNCLPWLKYGIFAANIVFMVVGSLLLAMGVWLRTDSRFRDFLSESGPPTEFRYRQAVEEAFWEAPTLYAFSYIIIVLGCCMIVVAFFGCCGVNAENRVVLIIYSMAVFLLLVATLSCGIYLFYKKDGIDVELSDALNYMVQHYYQGAGIVQESLDHLQTTFRCCGNAGCSDFRAFRQDPPRSCDIRCDGCHYRIWVALSIGFSITLVVFFAVIICQVLALVFALYLVFTQPARVRLVYMDRPKPEPTLTRETLQRHNLPYDLRKDRHRKYY</sequence>
<feature type="transmembrane region" description="Helical" evidence="5">
    <location>
        <begin position="250"/>
        <end position="276"/>
    </location>
</feature>